<proteinExistence type="predicted"/>
<dbReference type="PANTHER" id="PTHR48235:SF1">
    <property type="entry name" value="OS01G0916700 PROTEIN"/>
    <property type="match status" value="1"/>
</dbReference>
<dbReference type="PANTHER" id="PTHR48235">
    <property type="entry name" value="OS01G0916700 PROTEIN"/>
    <property type="match status" value="1"/>
</dbReference>
<sequence length="140" mass="16336">MAASDPPPHPFNSLAPLHHHCRHHHHHCFHHHPLFTISPHWFPIPNYHLHIHPPFAPLHIPLLPNNSTHNQDLVVSEIKQSLSTEDTQLVEEGFEEEVEEDDGEPVFVMTDEWVEFFAKSEAKRKLEKKLAKKNKRNSIE</sequence>
<evidence type="ECO:0000313" key="1">
    <source>
        <dbReference type="EMBL" id="KAK9140972.1"/>
    </source>
</evidence>
<accession>A0AAP0JXW9</accession>
<evidence type="ECO:0000313" key="2">
    <source>
        <dbReference type="Proteomes" id="UP001419268"/>
    </source>
</evidence>
<dbReference type="AlphaFoldDB" id="A0AAP0JXW9"/>
<reference evidence="1 2" key="1">
    <citation type="submission" date="2024-01" db="EMBL/GenBank/DDBJ databases">
        <title>Genome assemblies of Stephania.</title>
        <authorList>
            <person name="Yang L."/>
        </authorList>
    </citation>
    <scope>NUCLEOTIDE SEQUENCE [LARGE SCALE GENOMIC DNA]</scope>
    <source>
        <strain evidence="1">JXDWG</strain>
        <tissue evidence="1">Leaf</tissue>
    </source>
</reference>
<dbReference type="EMBL" id="JBBNAG010000004">
    <property type="protein sequence ID" value="KAK9140972.1"/>
    <property type="molecule type" value="Genomic_DNA"/>
</dbReference>
<dbReference type="Proteomes" id="UP001419268">
    <property type="component" value="Unassembled WGS sequence"/>
</dbReference>
<organism evidence="1 2">
    <name type="scientific">Stephania cephalantha</name>
    <dbReference type="NCBI Taxonomy" id="152367"/>
    <lineage>
        <taxon>Eukaryota</taxon>
        <taxon>Viridiplantae</taxon>
        <taxon>Streptophyta</taxon>
        <taxon>Embryophyta</taxon>
        <taxon>Tracheophyta</taxon>
        <taxon>Spermatophyta</taxon>
        <taxon>Magnoliopsida</taxon>
        <taxon>Ranunculales</taxon>
        <taxon>Menispermaceae</taxon>
        <taxon>Menispermoideae</taxon>
        <taxon>Cissampelideae</taxon>
        <taxon>Stephania</taxon>
    </lineage>
</organism>
<protein>
    <submittedName>
        <fullName evidence="1">Uncharacterized protein</fullName>
    </submittedName>
</protein>
<keyword evidence="2" id="KW-1185">Reference proteome</keyword>
<comment type="caution">
    <text evidence="1">The sequence shown here is derived from an EMBL/GenBank/DDBJ whole genome shotgun (WGS) entry which is preliminary data.</text>
</comment>
<gene>
    <name evidence="1" type="ORF">Scep_010653</name>
</gene>
<name>A0AAP0JXW9_9MAGN</name>